<sequence length="278" mass="29310">MDVQRRNRIVVTGQAGAPVVVLAHGFGCDQNLWRLVVPLLAPDFTLVLFDHVGSGGSDLSAWNAERYGTMQGYADDVVEVCRAIDAGPVVFVGHSVAATMGVLAAAAEPELFRGLVLLAPSPCFIDDPARGYRGGFSAADIDELLESLDANYLGWSGAVAPMIMGNPDRPELAAELENSFCRTDPDIARVFARVTFLSDNRDDLAAVTVPTLVAQCSQDAIAPPEVGEFVRAQIPGSDLLTLSATGHCPQLAAPEETAAAIAAFVRRLPARAPTAGVR</sequence>
<gene>
    <name evidence="3" type="primary">rsbQ</name>
    <name evidence="3" type="ORF">ERS450000_00789</name>
</gene>
<organism evidence="3 4">
    <name type="scientific">Nocardia farcinica</name>
    <dbReference type="NCBI Taxonomy" id="37329"/>
    <lineage>
        <taxon>Bacteria</taxon>
        <taxon>Bacillati</taxon>
        <taxon>Actinomycetota</taxon>
        <taxon>Actinomycetes</taxon>
        <taxon>Mycobacteriales</taxon>
        <taxon>Nocardiaceae</taxon>
        <taxon>Nocardia</taxon>
    </lineage>
</organism>
<dbReference type="GO" id="GO:0003824">
    <property type="term" value="F:catalytic activity"/>
    <property type="evidence" value="ECO:0007669"/>
    <property type="project" value="UniProtKB-ARBA"/>
</dbReference>
<evidence type="ECO:0000256" key="1">
    <source>
        <dbReference type="ARBA" id="ARBA00008645"/>
    </source>
</evidence>
<evidence type="ECO:0000313" key="3">
    <source>
        <dbReference type="EMBL" id="CRY74623.1"/>
    </source>
</evidence>
<protein>
    <submittedName>
        <fullName evidence="3">Sigma factor sigB regulation protein rsbQ</fullName>
    </submittedName>
</protein>
<dbReference type="PANTHER" id="PTHR43039">
    <property type="entry name" value="ESTERASE-RELATED"/>
    <property type="match status" value="1"/>
</dbReference>
<dbReference type="KEGG" id="nfr:ERS450000_00789"/>
<dbReference type="SUPFAM" id="SSF53474">
    <property type="entry name" value="alpha/beta-Hydrolases"/>
    <property type="match status" value="1"/>
</dbReference>
<feature type="domain" description="AB hydrolase-1" evidence="2">
    <location>
        <begin position="20"/>
        <end position="260"/>
    </location>
</feature>
<dbReference type="AlphaFoldDB" id="A0A0H5NGK2"/>
<dbReference type="Proteomes" id="UP000057820">
    <property type="component" value="Chromosome 1"/>
</dbReference>
<proteinExistence type="inferred from homology"/>
<dbReference type="EMBL" id="LN868938">
    <property type="protein sequence ID" value="CRY74623.1"/>
    <property type="molecule type" value="Genomic_DNA"/>
</dbReference>
<dbReference type="RefSeq" id="WP_060590573.1">
    <property type="nucleotide sequence ID" value="NZ_CP031418.1"/>
</dbReference>
<name>A0A0H5NGK2_NOCFR</name>
<dbReference type="Gene3D" id="3.40.50.1820">
    <property type="entry name" value="alpha/beta hydrolase"/>
    <property type="match status" value="1"/>
</dbReference>
<dbReference type="Pfam" id="PF12697">
    <property type="entry name" value="Abhydrolase_6"/>
    <property type="match status" value="1"/>
</dbReference>
<evidence type="ECO:0000259" key="2">
    <source>
        <dbReference type="Pfam" id="PF12697"/>
    </source>
</evidence>
<comment type="similarity">
    <text evidence="1">Belongs to the AB hydrolase superfamily.</text>
</comment>
<accession>A0A0H5NGK2</accession>
<reference evidence="4" key="1">
    <citation type="submission" date="2015-03" db="EMBL/GenBank/DDBJ databases">
        <authorList>
            <consortium name="Pathogen Informatics"/>
        </authorList>
    </citation>
    <scope>NUCLEOTIDE SEQUENCE [LARGE SCALE GENOMIC DNA]</scope>
    <source>
        <strain evidence="4">NCTC11134</strain>
    </source>
</reference>
<evidence type="ECO:0000313" key="4">
    <source>
        <dbReference type="Proteomes" id="UP000057820"/>
    </source>
</evidence>
<dbReference type="InterPro" id="IPR000073">
    <property type="entry name" value="AB_hydrolase_1"/>
</dbReference>
<dbReference type="InterPro" id="IPR029058">
    <property type="entry name" value="AB_hydrolase_fold"/>
</dbReference>